<feature type="domain" description="ABC transporter" evidence="5">
    <location>
        <begin position="27"/>
        <end position="275"/>
    </location>
</feature>
<keyword evidence="4 6" id="KW-0067">ATP-binding</keyword>
<accession>A0A840I937</accession>
<dbReference type="InterPro" id="IPR027417">
    <property type="entry name" value="P-loop_NTPase"/>
</dbReference>
<dbReference type="FunFam" id="3.40.50.300:FF:000016">
    <property type="entry name" value="Oligopeptide ABC transporter ATP-binding component"/>
    <property type="match status" value="2"/>
</dbReference>
<evidence type="ECO:0000256" key="1">
    <source>
        <dbReference type="ARBA" id="ARBA00005417"/>
    </source>
</evidence>
<reference evidence="6 7" key="1">
    <citation type="submission" date="2020-08" db="EMBL/GenBank/DDBJ databases">
        <title>Genomic Encyclopedia of Archaeal and Bacterial Type Strains, Phase II (KMG-II): from individual species to whole genera.</title>
        <authorList>
            <person name="Goeker M."/>
        </authorList>
    </citation>
    <scope>NUCLEOTIDE SEQUENCE [LARGE SCALE GENOMIC DNA]</scope>
    <source>
        <strain evidence="6 7">DSM 23288</strain>
    </source>
</reference>
<comment type="caution">
    <text evidence="6">The sequence shown here is derived from an EMBL/GenBank/DDBJ whole genome shotgun (WGS) entry which is preliminary data.</text>
</comment>
<dbReference type="PROSITE" id="PS00211">
    <property type="entry name" value="ABC_TRANSPORTER_1"/>
    <property type="match status" value="2"/>
</dbReference>
<keyword evidence="2" id="KW-0813">Transport</keyword>
<dbReference type="RefSeq" id="WP_183339567.1">
    <property type="nucleotide sequence ID" value="NZ_JACHNU010000001.1"/>
</dbReference>
<dbReference type="PANTHER" id="PTHR43776:SF7">
    <property type="entry name" value="D,D-DIPEPTIDE TRANSPORT ATP-BINDING PROTEIN DDPF-RELATED"/>
    <property type="match status" value="1"/>
</dbReference>
<dbReference type="GO" id="GO:0016887">
    <property type="term" value="F:ATP hydrolysis activity"/>
    <property type="evidence" value="ECO:0007669"/>
    <property type="project" value="InterPro"/>
</dbReference>
<evidence type="ECO:0000256" key="4">
    <source>
        <dbReference type="ARBA" id="ARBA00022840"/>
    </source>
</evidence>
<dbReference type="Gene3D" id="3.40.50.300">
    <property type="entry name" value="P-loop containing nucleotide triphosphate hydrolases"/>
    <property type="match status" value="2"/>
</dbReference>
<dbReference type="Pfam" id="PF08352">
    <property type="entry name" value="oligo_HPY"/>
    <property type="match status" value="2"/>
</dbReference>
<name>A0A840I937_9ACTN</name>
<dbReference type="PROSITE" id="PS50893">
    <property type="entry name" value="ABC_TRANSPORTER_2"/>
    <property type="match status" value="2"/>
</dbReference>
<dbReference type="EMBL" id="JACHNU010000001">
    <property type="protein sequence ID" value="MBB4661417.1"/>
    <property type="molecule type" value="Genomic_DNA"/>
</dbReference>
<dbReference type="CDD" id="cd03257">
    <property type="entry name" value="ABC_NikE_OppD_transporters"/>
    <property type="match status" value="2"/>
</dbReference>
<evidence type="ECO:0000256" key="2">
    <source>
        <dbReference type="ARBA" id="ARBA00022448"/>
    </source>
</evidence>
<keyword evidence="3" id="KW-0547">Nucleotide-binding</keyword>
<dbReference type="GO" id="GO:0055085">
    <property type="term" value="P:transmembrane transport"/>
    <property type="evidence" value="ECO:0007669"/>
    <property type="project" value="UniProtKB-ARBA"/>
</dbReference>
<dbReference type="NCBIfam" id="NF007739">
    <property type="entry name" value="PRK10419.1"/>
    <property type="match status" value="2"/>
</dbReference>
<evidence type="ECO:0000313" key="7">
    <source>
        <dbReference type="Proteomes" id="UP000585272"/>
    </source>
</evidence>
<dbReference type="GO" id="GO:0015833">
    <property type="term" value="P:peptide transport"/>
    <property type="evidence" value="ECO:0007669"/>
    <property type="project" value="InterPro"/>
</dbReference>
<evidence type="ECO:0000313" key="6">
    <source>
        <dbReference type="EMBL" id="MBB4661417.1"/>
    </source>
</evidence>
<dbReference type="InterPro" id="IPR017871">
    <property type="entry name" value="ABC_transporter-like_CS"/>
</dbReference>
<sequence>MNLHGSEPAPASAGAVGATGRETLLRVRGLNVTFGPAADPIRSVRGVDLDVRSGEVVALVGESGSGKTVSALALLGLLPAGARVTMDEAVLAGEDRAAMSDEELRLLRGARVGTVFQDPLSSLNPVQRIGDQIVEAIRLHRRVGVREARRLAVARLAQVGIPDPERRCRDYPHQFSGGMRQRAMIAMALASSPPLLIADEPTTALDVTVQAQILDLLQELRRELSMGVLLITHDLGVVGRVADRVVVMSRGEVVERGETEQILSRPSDPYTVRLLDSLPRLDVAKSAPPAAGDAAEEIALETSGLEVVFSRRRGPLGGRALGVRAVDDVSLTVGAGRTLGLVGESGCGKTTLGRAIVQLVEATAGHVTIGGTRLGGESARRLRDLRRHFQLVFQDPRASLDPRQRIGRILEEPLALHGLCGDGEQRRRRVAELLELVGLGPEFATRLPHELSGGQRQRIGIARALALEPSLIVLDESVSALDVAIQAQILALLERLQRELGIAYVFISHDLAVVRQIADTVAVMYLGRVVESGPSEAIYRGPRHPYTAALLSAVPVADVRRERARERIALHGDPPSPADPPSGCAFHTRCWLRRRLDDPAVCTTTRPALGGRADSSQHRAACHFADRQAALLPASLLGATQGASA</sequence>
<dbReference type="SMART" id="SM00382">
    <property type="entry name" value="AAA"/>
    <property type="match status" value="2"/>
</dbReference>
<dbReference type="PANTHER" id="PTHR43776">
    <property type="entry name" value="TRANSPORT ATP-BINDING PROTEIN"/>
    <property type="match status" value="1"/>
</dbReference>
<dbReference type="AlphaFoldDB" id="A0A840I937"/>
<dbReference type="NCBIfam" id="TIGR01727">
    <property type="entry name" value="oligo_HPY"/>
    <property type="match status" value="1"/>
</dbReference>
<feature type="domain" description="ABC transporter" evidence="5">
    <location>
        <begin position="300"/>
        <end position="551"/>
    </location>
</feature>
<dbReference type="SUPFAM" id="SSF52540">
    <property type="entry name" value="P-loop containing nucleoside triphosphate hydrolases"/>
    <property type="match status" value="2"/>
</dbReference>
<dbReference type="Proteomes" id="UP000585272">
    <property type="component" value="Unassembled WGS sequence"/>
</dbReference>
<organism evidence="6 7">
    <name type="scientific">Conexibacter arvalis</name>
    <dbReference type="NCBI Taxonomy" id="912552"/>
    <lineage>
        <taxon>Bacteria</taxon>
        <taxon>Bacillati</taxon>
        <taxon>Actinomycetota</taxon>
        <taxon>Thermoleophilia</taxon>
        <taxon>Solirubrobacterales</taxon>
        <taxon>Conexibacteraceae</taxon>
        <taxon>Conexibacter</taxon>
    </lineage>
</organism>
<dbReference type="InterPro" id="IPR003439">
    <property type="entry name" value="ABC_transporter-like_ATP-bd"/>
</dbReference>
<dbReference type="NCBIfam" id="NF008453">
    <property type="entry name" value="PRK11308.1"/>
    <property type="match status" value="2"/>
</dbReference>
<dbReference type="InterPro" id="IPR050319">
    <property type="entry name" value="ABC_transp_ATP-bind"/>
</dbReference>
<evidence type="ECO:0000256" key="3">
    <source>
        <dbReference type="ARBA" id="ARBA00022741"/>
    </source>
</evidence>
<protein>
    <submittedName>
        <fullName evidence="6">Peptide/nickel transport system ATP-binding protein</fullName>
    </submittedName>
</protein>
<evidence type="ECO:0000259" key="5">
    <source>
        <dbReference type="PROSITE" id="PS50893"/>
    </source>
</evidence>
<dbReference type="InterPro" id="IPR013563">
    <property type="entry name" value="Oligopep_ABC_C"/>
</dbReference>
<gene>
    <name evidence="6" type="ORF">BDZ31_000990</name>
</gene>
<dbReference type="GO" id="GO:0005524">
    <property type="term" value="F:ATP binding"/>
    <property type="evidence" value="ECO:0007669"/>
    <property type="project" value="UniProtKB-KW"/>
</dbReference>
<comment type="similarity">
    <text evidence="1">Belongs to the ABC transporter superfamily.</text>
</comment>
<proteinExistence type="inferred from homology"/>
<dbReference type="InterPro" id="IPR003593">
    <property type="entry name" value="AAA+_ATPase"/>
</dbReference>
<dbReference type="Pfam" id="PF00005">
    <property type="entry name" value="ABC_tran"/>
    <property type="match status" value="2"/>
</dbReference>
<keyword evidence="7" id="KW-1185">Reference proteome</keyword>